<dbReference type="EMBL" id="JAOXLN010000021">
    <property type="protein sequence ID" value="MDZ5087592.1"/>
    <property type="molecule type" value="Genomic_DNA"/>
</dbReference>
<organism evidence="1 2">
    <name type="scientific">Mycolicibacterium parafortuitum</name>
    <name type="common">Mycobacterium parafortuitum</name>
    <dbReference type="NCBI Taxonomy" id="39692"/>
    <lineage>
        <taxon>Bacteria</taxon>
        <taxon>Bacillati</taxon>
        <taxon>Actinomycetota</taxon>
        <taxon>Actinomycetes</taxon>
        <taxon>Mycobacteriales</taxon>
        <taxon>Mycobacteriaceae</taxon>
        <taxon>Mycolicibacterium</taxon>
    </lineage>
</organism>
<accession>A0ACC6ML66</accession>
<gene>
    <name evidence="1" type="ORF">OHX15_19555</name>
</gene>
<sequence length="274" mass="29516">MTVSDTTSPVLFELRDSGVAVVTLNRPDRMNAWGGGLAGAFYRCIDRAARDPDVRVVVLTGNGRAFCAGADMGDLDAIGEASTSSDTDVTQLVGERHPYFVTGVNKPIIAAINGACAGIGLTQALMCDIRFAAAGAKFTTAFARRGLIAEYGISWILPRVVGWSSALDLLLSGRTFYAEEALELGLVKEVVPSDELLPRALAYADDIARNCAPTALAVIKRQVYDDALRDMVATSAQAEKLMHESMQRPDFIEGITAFFEKRPPNFPPLEEEKP</sequence>
<name>A0ACC6ML66_MYCPF</name>
<keyword evidence="2" id="KW-1185">Reference proteome</keyword>
<proteinExistence type="predicted"/>
<evidence type="ECO:0000313" key="1">
    <source>
        <dbReference type="EMBL" id="MDZ5087592.1"/>
    </source>
</evidence>
<dbReference type="Proteomes" id="UP001289645">
    <property type="component" value="Unassembled WGS sequence"/>
</dbReference>
<reference evidence="1 2" key="1">
    <citation type="journal article" date="2021" name="Chemosphere">
        <title>Bioballs carrying a syntrophic Rhodococcus and Mycolicibacterium consortium for simultaneous sorption and biodegradation of fuel oil in contaminated freshwater.</title>
        <authorList>
            <person name="Naloka K."/>
            <person name="Polrit D."/>
            <person name="Muangchinda C."/>
            <person name="Thoetkiattikul H."/>
            <person name="Pinyakong O."/>
        </authorList>
    </citation>
    <scope>NUCLEOTIDE SEQUENCE [LARGE SCALE GENOMIC DNA]</scope>
    <source>
        <strain evidence="1 2">J101</strain>
    </source>
</reference>
<keyword evidence="1" id="KW-0456">Lyase</keyword>
<protein>
    <submittedName>
        <fullName evidence="1">Enoyl-CoA hydratase</fullName>
        <ecNumber evidence="1">4.2.1.17</ecNumber>
    </submittedName>
</protein>
<evidence type="ECO:0000313" key="2">
    <source>
        <dbReference type="Proteomes" id="UP001289645"/>
    </source>
</evidence>
<dbReference type="EC" id="4.2.1.17" evidence="1"/>
<comment type="caution">
    <text evidence="1">The sequence shown here is derived from an EMBL/GenBank/DDBJ whole genome shotgun (WGS) entry which is preliminary data.</text>
</comment>